<accession>A0A4C1WFR1</accession>
<reference evidence="1 2" key="1">
    <citation type="journal article" date="2019" name="Commun. Biol.">
        <title>The bagworm genome reveals a unique fibroin gene that provides high tensile strength.</title>
        <authorList>
            <person name="Kono N."/>
            <person name="Nakamura H."/>
            <person name="Ohtoshi R."/>
            <person name="Tomita M."/>
            <person name="Numata K."/>
            <person name="Arakawa K."/>
        </authorList>
    </citation>
    <scope>NUCLEOTIDE SEQUENCE [LARGE SCALE GENOMIC DNA]</scope>
</reference>
<proteinExistence type="predicted"/>
<sequence>MTWRHEVSLTQVLAERRGVEDNTIGFQLPIYRPLIKPSMPKQDRFIHWTFTAGHSLSLSYPLNFHNARSWAPANKPALDPLKSSLHLVGGRPMPRPQRRGLQSRTCLPRRSSVLGAMWPVHCHIKLLII</sequence>
<gene>
    <name evidence="1" type="ORF">EVAR_32301_1</name>
</gene>
<dbReference type="AlphaFoldDB" id="A0A4C1WFR1"/>
<keyword evidence="2" id="KW-1185">Reference proteome</keyword>
<protein>
    <submittedName>
        <fullName evidence="1">Uncharacterized protein</fullName>
    </submittedName>
</protein>
<dbReference type="Proteomes" id="UP000299102">
    <property type="component" value="Unassembled WGS sequence"/>
</dbReference>
<dbReference type="EMBL" id="BGZK01000534">
    <property type="protein sequence ID" value="GBP48965.1"/>
    <property type="molecule type" value="Genomic_DNA"/>
</dbReference>
<evidence type="ECO:0000313" key="2">
    <source>
        <dbReference type="Proteomes" id="UP000299102"/>
    </source>
</evidence>
<organism evidence="1 2">
    <name type="scientific">Eumeta variegata</name>
    <name type="common">Bagworm moth</name>
    <name type="synonym">Eumeta japonica</name>
    <dbReference type="NCBI Taxonomy" id="151549"/>
    <lineage>
        <taxon>Eukaryota</taxon>
        <taxon>Metazoa</taxon>
        <taxon>Ecdysozoa</taxon>
        <taxon>Arthropoda</taxon>
        <taxon>Hexapoda</taxon>
        <taxon>Insecta</taxon>
        <taxon>Pterygota</taxon>
        <taxon>Neoptera</taxon>
        <taxon>Endopterygota</taxon>
        <taxon>Lepidoptera</taxon>
        <taxon>Glossata</taxon>
        <taxon>Ditrysia</taxon>
        <taxon>Tineoidea</taxon>
        <taxon>Psychidae</taxon>
        <taxon>Oiketicinae</taxon>
        <taxon>Eumeta</taxon>
    </lineage>
</organism>
<name>A0A4C1WFR1_EUMVA</name>
<evidence type="ECO:0000313" key="1">
    <source>
        <dbReference type="EMBL" id="GBP48965.1"/>
    </source>
</evidence>
<comment type="caution">
    <text evidence="1">The sequence shown here is derived from an EMBL/GenBank/DDBJ whole genome shotgun (WGS) entry which is preliminary data.</text>
</comment>